<feature type="region of interest" description="Disordered" evidence="1">
    <location>
        <begin position="190"/>
        <end position="228"/>
    </location>
</feature>
<organism evidence="2 3">
    <name type="scientific">Melipona bicolor</name>
    <dbReference type="NCBI Taxonomy" id="60889"/>
    <lineage>
        <taxon>Eukaryota</taxon>
        <taxon>Metazoa</taxon>
        <taxon>Ecdysozoa</taxon>
        <taxon>Arthropoda</taxon>
        <taxon>Hexapoda</taxon>
        <taxon>Insecta</taxon>
        <taxon>Pterygota</taxon>
        <taxon>Neoptera</taxon>
        <taxon>Endopterygota</taxon>
        <taxon>Hymenoptera</taxon>
        <taxon>Apocrita</taxon>
        <taxon>Aculeata</taxon>
        <taxon>Apoidea</taxon>
        <taxon>Anthophila</taxon>
        <taxon>Apidae</taxon>
        <taxon>Melipona</taxon>
    </lineage>
</organism>
<feature type="compositionally biased region" description="Basic and acidic residues" evidence="1">
    <location>
        <begin position="10"/>
        <end position="21"/>
    </location>
</feature>
<sequence length="228" mass="27836">MCPRQRRNKKDWARKTNDRKKYQSKVERNWRILWIFSAEKSELRNHPIIRRRVLIQRSVHIRCTEAKEEKDEPVNEKRRNEKRERGRTERNNGISEKSKQEYGGELKKDEGRNDGRHKSGKCKHKRIFNKRDIQIKELERKEKHWQIEKKIMQVPIEMLEDKVMALESKFEDKKIETQIRSEVKKRMNEDDFEIPKIQKEEMATKTGKKVGKNGKNERQRRYKSIRID</sequence>
<reference evidence="2" key="1">
    <citation type="submission" date="2021-10" db="EMBL/GenBank/DDBJ databases">
        <title>Melipona bicolor Genome sequencing and assembly.</title>
        <authorList>
            <person name="Araujo N.S."/>
            <person name="Arias M.C."/>
        </authorList>
    </citation>
    <scope>NUCLEOTIDE SEQUENCE</scope>
    <source>
        <strain evidence="2">USP_2M_L1-L4_2017</strain>
        <tissue evidence="2">Whole body</tissue>
    </source>
</reference>
<proteinExistence type="predicted"/>
<keyword evidence="3" id="KW-1185">Reference proteome</keyword>
<evidence type="ECO:0000313" key="3">
    <source>
        <dbReference type="Proteomes" id="UP001177670"/>
    </source>
</evidence>
<feature type="compositionally biased region" description="Basic and acidic residues" evidence="1">
    <location>
        <begin position="214"/>
        <end position="228"/>
    </location>
</feature>
<gene>
    <name evidence="2" type="ORF">K0M31_012854</name>
</gene>
<dbReference type="Proteomes" id="UP001177670">
    <property type="component" value="Unassembled WGS sequence"/>
</dbReference>
<accession>A0AA40FJT7</accession>
<feature type="compositionally biased region" description="Basic and acidic residues" evidence="1">
    <location>
        <begin position="66"/>
        <end position="117"/>
    </location>
</feature>
<evidence type="ECO:0000256" key="1">
    <source>
        <dbReference type="SAM" id="MobiDB-lite"/>
    </source>
</evidence>
<protein>
    <submittedName>
        <fullName evidence="2">Uncharacterized protein</fullName>
    </submittedName>
</protein>
<feature type="compositionally biased region" description="Basic residues" evidence="1">
    <location>
        <begin position="118"/>
        <end position="127"/>
    </location>
</feature>
<dbReference type="AlphaFoldDB" id="A0AA40FJT7"/>
<comment type="caution">
    <text evidence="2">The sequence shown here is derived from an EMBL/GenBank/DDBJ whole genome shotgun (WGS) entry which is preliminary data.</text>
</comment>
<name>A0AA40FJT7_9HYME</name>
<dbReference type="EMBL" id="JAHYIQ010000033">
    <property type="protein sequence ID" value="KAK1120130.1"/>
    <property type="molecule type" value="Genomic_DNA"/>
</dbReference>
<feature type="region of interest" description="Disordered" evidence="1">
    <location>
        <begin position="1"/>
        <end position="21"/>
    </location>
</feature>
<feature type="compositionally biased region" description="Basic and acidic residues" evidence="1">
    <location>
        <begin position="190"/>
        <end position="203"/>
    </location>
</feature>
<evidence type="ECO:0000313" key="2">
    <source>
        <dbReference type="EMBL" id="KAK1120130.1"/>
    </source>
</evidence>
<feature type="region of interest" description="Disordered" evidence="1">
    <location>
        <begin position="66"/>
        <end position="127"/>
    </location>
</feature>